<gene>
    <name evidence="1" type="ORF">AWB75_06189</name>
</gene>
<protein>
    <submittedName>
        <fullName evidence="1">Uncharacterized protein</fullName>
    </submittedName>
</protein>
<dbReference type="Proteomes" id="UP000054870">
    <property type="component" value="Unassembled WGS sequence"/>
</dbReference>
<sequence length="99" mass="11479">MTTAARGIRLVVMDMWKSFRNVAQERVPHEATRKKMFDEIKTHLCDGEKVPHRRLIQYVRNTRLYAYPRGDPSNDVRGGRGAVQDSNPKTFRLFMPSAC</sequence>
<dbReference type="AlphaFoldDB" id="A0A158D4F3"/>
<dbReference type="EMBL" id="FCOF02000049">
    <property type="protein sequence ID" value="SAK89525.1"/>
    <property type="molecule type" value="Genomic_DNA"/>
</dbReference>
<comment type="caution">
    <text evidence="1">The sequence shown here is derived from an EMBL/GenBank/DDBJ whole genome shotgun (WGS) entry which is preliminary data.</text>
</comment>
<reference evidence="1" key="1">
    <citation type="submission" date="2016-01" db="EMBL/GenBank/DDBJ databases">
        <authorList>
            <person name="Peeters C."/>
        </authorList>
    </citation>
    <scope>NUCLEOTIDE SEQUENCE [LARGE SCALE GENOMIC DNA]</scope>
    <source>
        <strain evidence="1">LMG 29318</strain>
    </source>
</reference>
<name>A0A158D4F3_9BURK</name>
<keyword evidence="2" id="KW-1185">Reference proteome</keyword>
<dbReference type="RefSeq" id="WP_061127848.1">
    <property type="nucleotide sequence ID" value="NZ_FCOF02000049.1"/>
</dbReference>
<accession>A0A158D4F3</accession>
<proteinExistence type="predicted"/>
<dbReference type="OrthoDB" id="9796012at2"/>
<evidence type="ECO:0000313" key="2">
    <source>
        <dbReference type="Proteomes" id="UP000054870"/>
    </source>
</evidence>
<organism evidence="1 2">
    <name type="scientific">Caballeronia catudaia</name>
    <dbReference type="NCBI Taxonomy" id="1777136"/>
    <lineage>
        <taxon>Bacteria</taxon>
        <taxon>Pseudomonadati</taxon>
        <taxon>Pseudomonadota</taxon>
        <taxon>Betaproteobacteria</taxon>
        <taxon>Burkholderiales</taxon>
        <taxon>Burkholderiaceae</taxon>
        <taxon>Caballeronia</taxon>
    </lineage>
</organism>
<evidence type="ECO:0000313" key="1">
    <source>
        <dbReference type="EMBL" id="SAK89525.1"/>
    </source>
</evidence>